<dbReference type="InterPro" id="IPR001906">
    <property type="entry name" value="Terpene_synth_N"/>
</dbReference>
<organism evidence="2 3">
    <name type="scientific">Xanthoceras sorbifolium</name>
    <dbReference type="NCBI Taxonomy" id="99658"/>
    <lineage>
        <taxon>Eukaryota</taxon>
        <taxon>Viridiplantae</taxon>
        <taxon>Streptophyta</taxon>
        <taxon>Embryophyta</taxon>
        <taxon>Tracheophyta</taxon>
        <taxon>Spermatophyta</taxon>
        <taxon>Magnoliopsida</taxon>
        <taxon>eudicotyledons</taxon>
        <taxon>Gunneridae</taxon>
        <taxon>Pentapetalae</taxon>
        <taxon>rosids</taxon>
        <taxon>malvids</taxon>
        <taxon>Sapindales</taxon>
        <taxon>Sapindaceae</taxon>
        <taxon>Xanthoceroideae</taxon>
        <taxon>Xanthoceras</taxon>
    </lineage>
</organism>
<dbReference type="Pfam" id="PF01397">
    <property type="entry name" value="Terpene_synth"/>
    <property type="match status" value="1"/>
</dbReference>
<gene>
    <name evidence="2" type="ORF">JRO89_XS15G0138900</name>
</gene>
<dbReference type="Proteomes" id="UP000827721">
    <property type="component" value="Unassembled WGS sequence"/>
</dbReference>
<sequence>MSSQDSEFPGSIQTATFDVVKRNTANYHPTLWGDHFLTYASDSVTIDATTEQEFKGLKQEVRRILVSTTENDSQKLQEGYYVPCDVFNKFKDDQGKLKEYLLDDVHGMLCLYEAAHLGIRGEDVLDEDLAFTASHLESMVSHVTPQLAEQIIRSLNRPIRRNLPRLEAKYYIDIYSGDDSKNQTLLKFAKLDFNMLQVQHQKELSSITE</sequence>
<dbReference type="InterPro" id="IPR050148">
    <property type="entry name" value="Terpene_synthase-like"/>
</dbReference>
<dbReference type="SUPFAM" id="SSF48239">
    <property type="entry name" value="Terpenoid cyclases/Protein prenyltransferases"/>
    <property type="match status" value="1"/>
</dbReference>
<dbReference type="SUPFAM" id="SSF48576">
    <property type="entry name" value="Terpenoid synthases"/>
    <property type="match status" value="1"/>
</dbReference>
<dbReference type="PANTHER" id="PTHR31225:SF205">
    <property type="entry name" value="(-)-GERMACRENE D SYNTHASE-LIKE"/>
    <property type="match status" value="1"/>
</dbReference>
<keyword evidence="3" id="KW-1185">Reference proteome</keyword>
<evidence type="ECO:0000313" key="2">
    <source>
        <dbReference type="EMBL" id="KAH7544273.1"/>
    </source>
</evidence>
<evidence type="ECO:0000259" key="1">
    <source>
        <dbReference type="Pfam" id="PF01397"/>
    </source>
</evidence>
<dbReference type="InterPro" id="IPR008949">
    <property type="entry name" value="Isoprenoid_synthase_dom_sf"/>
</dbReference>
<comment type="caution">
    <text evidence="2">The sequence shown here is derived from an EMBL/GenBank/DDBJ whole genome shotgun (WGS) entry which is preliminary data.</text>
</comment>
<reference evidence="2 3" key="1">
    <citation type="submission" date="2021-02" db="EMBL/GenBank/DDBJ databases">
        <title>Plant Genome Project.</title>
        <authorList>
            <person name="Zhang R.-G."/>
        </authorList>
    </citation>
    <scope>NUCLEOTIDE SEQUENCE [LARGE SCALE GENOMIC DNA]</scope>
    <source>
        <tissue evidence="2">Leaves</tissue>
    </source>
</reference>
<dbReference type="Gene3D" id="1.10.600.10">
    <property type="entry name" value="Farnesyl Diphosphate Synthase"/>
    <property type="match status" value="2"/>
</dbReference>
<feature type="domain" description="Terpene synthase N-terminal" evidence="1">
    <location>
        <begin position="77"/>
        <end position="155"/>
    </location>
</feature>
<dbReference type="Gene3D" id="1.50.10.130">
    <property type="entry name" value="Terpene synthase, N-terminal domain"/>
    <property type="match status" value="1"/>
</dbReference>
<evidence type="ECO:0000313" key="3">
    <source>
        <dbReference type="Proteomes" id="UP000827721"/>
    </source>
</evidence>
<protein>
    <recommendedName>
        <fullName evidence="1">Terpene synthase N-terminal domain-containing protein</fullName>
    </recommendedName>
</protein>
<proteinExistence type="predicted"/>
<dbReference type="EMBL" id="JAFEMO010000015">
    <property type="protein sequence ID" value="KAH7544273.1"/>
    <property type="molecule type" value="Genomic_DNA"/>
</dbReference>
<name>A0ABQ8H235_9ROSI</name>
<accession>A0ABQ8H235</accession>
<dbReference type="InterPro" id="IPR036965">
    <property type="entry name" value="Terpene_synth_N_sf"/>
</dbReference>
<dbReference type="InterPro" id="IPR008930">
    <property type="entry name" value="Terpenoid_cyclase/PrenylTrfase"/>
</dbReference>
<dbReference type="PANTHER" id="PTHR31225">
    <property type="entry name" value="OS04G0344100 PROTEIN-RELATED"/>
    <property type="match status" value="1"/>
</dbReference>